<reference evidence="2" key="1">
    <citation type="submission" date="2020-08" db="EMBL/GenBank/DDBJ databases">
        <title>Genome public.</title>
        <authorList>
            <person name="Liu C."/>
            <person name="Sun Q."/>
        </authorList>
    </citation>
    <scope>NUCLEOTIDE SEQUENCE</scope>
    <source>
        <strain evidence="2">BX15</strain>
    </source>
</reference>
<dbReference type="RefSeq" id="WP_187016225.1">
    <property type="nucleotide sequence ID" value="NZ_JACOQI010000030.1"/>
</dbReference>
<evidence type="ECO:0000256" key="1">
    <source>
        <dbReference type="SAM" id="Phobius"/>
    </source>
</evidence>
<gene>
    <name evidence="2" type="ORF">H8Z83_17460</name>
</gene>
<feature type="transmembrane region" description="Helical" evidence="1">
    <location>
        <begin position="20"/>
        <end position="39"/>
    </location>
</feature>
<evidence type="ECO:0000313" key="3">
    <source>
        <dbReference type="Proteomes" id="UP000620327"/>
    </source>
</evidence>
<keyword evidence="1" id="KW-0812">Transmembrane</keyword>
<sequence length="81" mass="8743">MCPCRLERVSWPFDASVSAMIAYDLIFGAAAFAGLGAGVSDLFSHIEQIDSGLPADRGRILKNLVMILVPAFFMALPLMLL</sequence>
<dbReference type="AlphaFoldDB" id="A0A923MLR0"/>
<accession>A0A923MLR0</accession>
<organism evidence="2 3">
    <name type="scientific">Dysosmobacter segnis</name>
    <dbReference type="NCBI Taxonomy" id="2763042"/>
    <lineage>
        <taxon>Bacteria</taxon>
        <taxon>Bacillati</taxon>
        <taxon>Bacillota</taxon>
        <taxon>Clostridia</taxon>
        <taxon>Eubacteriales</taxon>
        <taxon>Oscillospiraceae</taxon>
        <taxon>Dysosmobacter</taxon>
    </lineage>
</organism>
<proteinExistence type="predicted"/>
<keyword evidence="3" id="KW-1185">Reference proteome</keyword>
<keyword evidence="1" id="KW-0472">Membrane</keyword>
<dbReference type="EMBL" id="JACOQI010000030">
    <property type="protein sequence ID" value="MBC5772078.1"/>
    <property type="molecule type" value="Genomic_DNA"/>
</dbReference>
<dbReference type="Proteomes" id="UP000620327">
    <property type="component" value="Unassembled WGS sequence"/>
</dbReference>
<evidence type="ECO:0000313" key="2">
    <source>
        <dbReference type="EMBL" id="MBC5772078.1"/>
    </source>
</evidence>
<keyword evidence="1" id="KW-1133">Transmembrane helix</keyword>
<feature type="transmembrane region" description="Helical" evidence="1">
    <location>
        <begin position="60"/>
        <end position="80"/>
    </location>
</feature>
<name>A0A923MLR0_9FIRM</name>
<protein>
    <submittedName>
        <fullName evidence="2">Uncharacterized protein</fullName>
    </submittedName>
</protein>
<comment type="caution">
    <text evidence="2">The sequence shown here is derived from an EMBL/GenBank/DDBJ whole genome shotgun (WGS) entry which is preliminary data.</text>
</comment>